<proteinExistence type="predicted"/>
<name>A0A345P9A7_9GAMM</name>
<dbReference type="Proteomes" id="UP000253940">
    <property type="component" value="Chromosome"/>
</dbReference>
<protein>
    <submittedName>
        <fullName evidence="1">Uncharacterized protein</fullName>
    </submittedName>
</protein>
<dbReference type="OrthoDB" id="7017935at2"/>
<evidence type="ECO:0000313" key="2">
    <source>
        <dbReference type="Proteomes" id="UP000253940"/>
    </source>
</evidence>
<keyword evidence="2" id="KW-1185">Reference proteome</keyword>
<dbReference type="EMBL" id="CP031222">
    <property type="protein sequence ID" value="AXI03866.1"/>
    <property type="molecule type" value="Genomic_DNA"/>
</dbReference>
<reference evidence="1 2" key="1">
    <citation type="submission" date="2018-07" db="EMBL/GenBank/DDBJ databases">
        <title>Genome sequencing of Moraxellaceae gen. HYN0046.</title>
        <authorList>
            <person name="Kim M."/>
            <person name="Yi H."/>
        </authorList>
    </citation>
    <scope>NUCLEOTIDE SEQUENCE [LARGE SCALE GENOMIC DNA]</scope>
    <source>
        <strain evidence="1 2">HYN0046</strain>
    </source>
</reference>
<dbReference type="AlphaFoldDB" id="A0A345P9A7"/>
<accession>A0A345P9A7</accession>
<organism evidence="1 2">
    <name type="scientific">Aquirhabdus parva</name>
    <dbReference type="NCBI Taxonomy" id="2283318"/>
    <lineage>
        <taxon>Bacteria</taxon>
        <taxon>Pseudomonadati</taxon>
        <taxon>Pseudomonadota</taxon>
        <taxon>Gammaproteobacteria</taxon>
        <taxon>Moraxellales</taxon>
        <taxon>Moraxellaceae</taxon>
        <taxon>Aquirhabdus</taxon>
    </lineage>
</organism>
<sequence>MLGLQVALNRINSCFDEYGDCYLDKGHYGPGFIAALTAVLFERRVDERSFDTHSEVMSYLRTLGLHRVLWGNDVGAFQRVNEGRNYSPITALHNAEQVDNATTTINNCIRNFVRNRQSQGISELTKVVGELHDNVWSHGKSTGFSMAQKWAVTGTNRGDYYLEFALADRGFGFLEEMKRSRKNYASTDQEAIEWCIVEGHSTKHADDEDEWFQRLPEDFTGVSPMGRVGVVTSENHHQGLGLANLVSLVQRYDGVLHIASGNSLFTMRNNTKEFSAVKTPWKGVTISCRFKESSLLRQIEKDVIDAETAAIMSRLRGG</sequence>
<evidence type="ECO:0000313" key="1">
    <source>
        <dbReference type="EMBL" id="AXI03866.1"/>
    </source>
</evidence>
<gene>
    <name evidence="1" type="ORF">HYN46_14080</name>
</gene>
<dbReference type="KEGG" id="mbah:HYN46_14080"/>